<dbReference type="STRING" id="3827.A0A3Q7XNP0"/>
<dbReference type="InterPro" id="IPR043502">
    <property type="entry name" value="DNA/RNA_pol_sf"/>
</dbReference>
<dbReference type="PANTHER" id="PTHR11439:SF498">
    <property type="entry name" value="DNAK FAMILY PROTEIN"/>
    <property type="match status" value="1"/>
</dbReference>
<evidence type="ECO:0000313" key="1">
    <source>
        <dbReference type="Proteomes" id="UP000087171"/>
    </source>
</evidence>
<dbReference type="OrthoDB" id="412581at2759"/>
<evidence type="ECO:0000313" key="2">
    <source>
        <dbReference type="RefSeq" id="XP_027188678.1"/>
    </source>
</evidence>
<dbReference type="CDD" id="cd09272">
    <property type="entry name" value="RNase_HI_RT_Ty1"/>
    <property type="match status" value="1"/>
</dbReference>
<gene>
    <name evidence="2" type="primary">LOC113785809</name>
</gene>
<protein>
    <submittedName>
        <fullName evidence="2">Uncharacterized protein LOC113785809</fullName>
    </submittedName>
</protein>
<dbReference type="AlphaFoldDB" id="A0A3Q7XNP0"/>
<reference evidence="2" key="2">
    <citation type="submission" date="2025-08" db="UniProtKB">
        <authorList>
            <consortium name="RefSeq"/>
        </authorList>
    </citation>
    <scope>IDENTIFICATION</scope>
    <source>
        <tissue evidence="2">Etiolated seedlings</tissue>
    </source>
</reference>
<dbReference type="SUPFAM" id="SSF56672">
    <property type="entry name" value="DNA/RNA polymerases"/>
    <property type="match status" value="1"/>
</dbReference>
<accession>A0A3Q7XNP0</accession>
<dbReference type="Proteomes" id="UP000087171">
    <property type="component" value="Chromosome Ca3"/>
</dbReference>
<sequence length="168" mass="18946">MKKNIKFSNGVGQLLPNPTAYRRLVGKLIYLNNTCPDISFPVQQLSQYMTAPTSQHHQAAIQVLQYLKLSPAQGIFFPSSSPLQLKTFCNSDWASCPDTRKSISGLCIFLSDSLISWKSNKQAIVSRSSTETKYRVMASTVCKIQWLIYLLNDLQVPHIKPTLLYCDN</sequence>
<reference evidence="1" key="1">
    <citation type="journal article" date="2013" name="Nat. Biotechnol.">
        <title>Draft genome sequence of chickpea (Cicer arietinum) provides a resource for trait improvement.</title>
        <authorList>
            <person name="Varshney R.K."/>
            <person name="Song C."/>
            <person name="Saxena R.K."/>
            <person name="Azam S."/>
            <person name="Yu S."/>
            <person name="Sharpe A.G."/>
            <person name="Cannon S."/>
            <person name="Baek J."/>
            <person name="Rosen B.D."/>
            <person name="Tar'an B."/>
            <person name="Millan T."/>
            <person name="Zhang X."/>
            <person name="Ramsay L.D."/>
            <person name="Iwata A."/>
            <person name="Wang Y."/>
            <person name="Nelson W."/>
            <person name="Farmer A.D."/>
            <person name="Gaur P.M."/>
            <person name="Soderlund C."/>
            <person name="Penmetsa R.V."/>
            <person name="Xu C."/>
            <person name="Bharti A.K."/>
            <person name="He W."/>
            <person name="Winter P."/>
            <person name="Zhao S."/>
            <person name="Hane J.K."/>
            <person name="Carrasquilla-Garcia N."/>
            <person name="Condie J.A."/>
            <person name="Upadhyaya H.D."/>
            <person name="Luo M.C."/>
            <person name="Thudi M."/>
            <person name="Gowda C.L."/>
            <person name="Singh N.P."/>
            <person name="Lichtenzveig J."/>
            <person name="Gali K.K."/>
            <person name="Rubio J."/>
            <person name="Nadarajan N."/>
            <person name="Dolezel J."/>
            <person name="Bansal K.C."/>
            <person name="Xu X."/>
            <person name="Edwards D."/>
            <person name="Zhang G."/>
            <person name="Kahl G."/>
            <person name="Gil J."/>
            <person name="Singh K.B."/>
            <person name="Datta S.K."/>
            <person name="Jackson S.A."/>
            <person name="Wang J."/>
            <person name="Cook D.R."/>
        </authorList>
    </citation>
    <scope>NUCLEOTIDE SEQUENCE [LARGE SCALE GENOMIC DNA]</scope>
    <source>
        <strain evidence="1">cv. CDC Frontier</strain>
    </source>
</reference>
<name>A0A3Q7XNP0_CICAR</name>
<dbReference type="PANTHER" id="PTHR11439">
    <property type="entry name" value="GAG-POL-RELATED RETROTRANSPOSON"/>
    <property type="match status" value="1"/>
</dbReference>
<keyword evidence="1" id="KW-1185">Reference proteome</keyword>
<proteinExistence type="predicted"/>
<dbReference type="PaxDb" id="3827-XP_004492296.1"/>
<dbReference type="RefSeq" id="XP_027188678.1">
    <property type="nucleotide sequence ID" value="XM_027332877.1"/>
</dbReference>
<organism evidence="1 2">
    <name type="scientific">Cicer arietinum</name>
    <name type="common">Chickpea</name>
    <name type="synonym">Garbanzo</name>
    <dbReference type="NCBI Taxonomy" id="3827"/>
    <lineage>
        <taxon>Eukaryota</taxon>
        <taxon>Viridiplantae</taxon>
        <taxon>Streptophyta</taxon>
        <taxon>Embryophyta</taxon>
        <taxon>Tracheophyta</taxon>
        <taxon>Spermatophyta</taxon>
        <taxon>Magnoliopsida</taxon>
        <taxon>eudicotyledons</taxon>
        <taxon>Gunneridae</taxon>
        <taxon>Pentapetalae</taxon>
        <taxon>rosids</taxon>
        <taxon>fabids</taxon>
        <taxon>Fabales</taxon>
        <taxon>Fabaceae</taxon>
        <taxon>Papilionoideae</taxon>
        <taxon>50 kb inversion clade</taxon>
        <taxon>NPAAA clade</taxon>
        <taxon>Hologalegina</taxon>
        <taxon>IRL clade</taxon>
        <taxon>Cicereae</taxon>
        <taxon>Cicer</taxon>
    </lineage>
</organism>